<feature type="DNA-binding region" description="H-T-H motif" evidence="2">
    <location>
        <begin position="39"/>
        <end position="58"/>
    </location>
</feature>
<keyword evidence="1 2" id="KW-0238">DNA-binding</keyword>
<protein>
    <submittedName>
        <fullName evidence="4">TetR/AcrR family transcriptional regulator</fullName>
    </submittedName>
</protein>
<dbReference type="PROSITE" id="PS50977">
    <property type="entry name" value="HTH_TETR_2"/>
    <property type="match status" value="1"/>
</dbReference>
<feature type="domain" description="HTH tetR-type" evidence="3">
    <location>
        <begin position="16"/>
        <end position="76"/>
    </location>
</feature>
<dbReference type="Proteomes" id="UP000316429">
    <property type="component" value="Unassembled WGS sequence"/>
</dbReference>
<evidence type="ECO:0000313" key="5">
    <source>
        <dbReference type="Proteomes" id="UP000316429"/>
    </source>
</evidence>
<reference evidence="4 5" key="1">
    <citation type="submission" date="2019-06" db="EMBL/GenBank/DDBJ databases">
        <title>Rhizobium sp. CL12 isolated from roots of soybean.</title>
        <authorList>
            <person name="Wang C."/>
        </authorList>
    </citation>
    <scope>NUCLEOTIDE SEQUENCE [LARGE SCALE GENOMIC DNA]</scope>
    <source>
        <strain evidence="4 5">CL12</strain>
    </source>
</reference>
<gene>
    <name evidence="4" type="ORF">FJQ55_20985</name>
</gene>
<dbReference type="GO" id="GO:0003700">
    <property type="term" value="F:DNA-binding transcription factor activity"/>
    <property type="evidence" value="ECO:0007669"/>
    <property type="project" value="TreeGrafter"/>
</dbReference>
<name>A0A504U662_9HYPH</name>
<evidence type="ECO:0000313" key="4">
    <source>
        <dbReference type="EMBL" id="TPP05486.1"/>
    </source>
</evidence>
<sequence length="213" mass="23696">MTPAERHRGRPKKGDEHDTESLLEAALASFAEHGFDKTPLRLIAARAGVDVALISYRYGSKFGLWKAVVTSVAEESLLQTEDFLRHAETLPVDQRLQFICTRLVDTIFQRPAFSKVLLSETISNISAERKELISGTLMKPMHDLIMSSLRDMNLIQDLEQQPDPGLSLTVAIASAGLVSSTGSFATLFTNIGDDRQRLEEDLARLLCRILRQS</sequence>
<dbReference type="Gene3D" id="1.10.357.10">
    <property type="entry name" value="Tetracycline Repressor, domain 2"/>
    <property type="match status" value="1"/>
</dbReference>
<dbReference type="PANTHER" id="PTHR30055">
    <property type="entry name" value="HTH-TYPE TRANSCRIPTIONAL REGULATOR RUTR"/>
    <property type="match status" value="1"/>
</dbReference>
<dbReference type="GO" id="GO:0000976">
    <property type="term" value="F:transcription cis-regulatory region binding"/>
    <property type="evidence" value="ECO:0007669"/>
    <property type="project" value="TreeGrafter"/>
</dbReference>
<evidence type="ECO:0000256" key="2">
    <source>
        <dbReference type="PROSITE-ProRule" id="PRU00335"/>
    </source>
</evidence>
<evidence type="ECO:0000259" key="3">
    <source>
        <dbReference type="PROSITE" id="PS50977"/>
    </source>
</evidence>
<dbReference type="InterPro" id="IPR001647">
    <property type="entry name" value="HTH_TetR"/>
</dbReference>
<dbReference type="AlphaFoldDB" id="A0A504U662"/>
<comment type="caution">
    <text evidence="4">The sequence shown here is derived from an EMBL/GenBank/DDBJ whole genome shotgun (WGS) entry which is preliminary data.</text>
</comment>
<dbReference type="InterPro" id="IPR009057">
    <property type="entry name" value="Homeodomain-like_sf"/>
</dbReference>
<dbReference type="PANTHER" id="PTHR30055:SF235">
    <property type="entry name" value="TRANSCRIPTIONAL REGULATORY PROTEIN"/>
    <property type="match status" value="1"/>
</dbReference>
<dbReference type="RefSeq" id="WP_140831664.1">
    <property type="nucleotide sequence ID" value="NZ_VFYP01000005.1"/>
</dbReference>
<accession>A0A504U662</accession>
<dbReference type="OrthoDB" id="9789566at2"/>
<organism evidence="4 5">
    <name type="scientific">Rhizobium glycinendophyticum</name>
    <dbReference type="NCBI Taxonomy" id="2589807"/>
    <lineage>
        <taxon>Bacteria</taxon>
        <taxon>Pseudomonadati</taxon>
        <taxon>Pseudomonadota</taxon>
        <taxon>Alphaproteobacteria</taxon>
        <taxon>Hyphomicrobiales</taxon>
        <taxon>Rhizobiaceae</taxon>
        <taxon>Rhizobium/Agrobacterium group</taxon>
        <taxon>Rhizobium</taxon>
    </lineage>
</organism>
<dbReference type="SUPFAM" id="SSF46689">
    <property type="entry name" value="Homeodomain-like"/>
    <property type="match status" value="1"/>
</dbReference>
<evidence type="ECO:0000256" key="1">
    <source>
        <dbReference type="ARBA" id="ARBA00023125"/>
    </source>
</evidence>
<dbReference type="Pfam" id="PF00440">
    <property type="entry name" value="TetR_N"/>
    <property type="match status" value="1"/>
</dbReference>
<proteinExistence type="predicted"/>
<keyword evidence="5" id="KW-1185">Reference proteome</keyword>
<dbReference type="EMBL" id="VFYP01000005">
    <property type="protein sequence ID" value="TPP05486.1"/>
    <property type="molecule type" value="Genomic_DNA"/>
</dbReference>
<dbReference type="InterPro" id="IPR050109">
    <property type="entry name" value="HTH-type_TetR-like_transc_reg"/>
</dbReference>